<accession>A0A1M6PDU9</accession>
<proteinExistence type="predicted"/>
<gene>
    <name evidence="1" type="ORF">SAMN05444159_2312</name>
</gene>
<reference evidence="1 2" key="1">
    <citation type="submission" date="2016-11" db="EMBL/GenBank/DDBJ databases">
        <authorList>
            <person name="Jaros S."/>
            <person name="Januszkiewicz K."/>
            <person name="Wedrychowicz H."/>
        </authorList>
    </citation>
    <scope>NUCLEOTIDE SEQUENCE [LARGE SCALE GENOMIC DNA]</scope>
    <source>
        <strain evidence="1 2">GAS499</strain>
    </source>
</reference>
<evidence type="ECO:0000313" key="1">
    <source>
        <dbReference type="EMBL" id="SHK06133.1"/>
    </source>
</evidence>
<protein>
    <submittedName>
        <fullName evidence="1">Uncharacterized protein</fullName>
    </submittedName>
</protein>
<evidence type="ECO:0000313" key="2">
    <source>
        <dbReference type="Proteomes" id="UP000189935"/>
    </source>
</evidence>
<name>A0A1M6PDU9_9BRAD</name>
<sequence>MQPMEPVVLVKLVMPGLVPGIHVLQVENKKDVDGRDKPGHDVVRKCLDGLAAFPVRLSG</sequence>
<dbReference type="AlphaFoldDB" id="A0A1M6PDU9"/>
<organism evidence="1 2">
    <name type="scientific">Bradyrhizobium lablabi</name>
    <dbReference type="NCBI Taxonomy" id="722472"/>
    <lineage>
        <taxon>Bacteria</taxon>
        <taxon>Pseudomonadati</taxon>
        <taxon>Pseudomonadota</taxon>
        <taxon>Alphaproteobacteria</taxon>
        <taxon>Hyphomicrobiales</taxon>
        <taxon>Nitrobacteraceae</taxon>
        <taxon>Bradyrhizobium</taxon>
    </lineage>
</organism>
<dbReference type="EMBL" id="LT670844">
    <property type="protein sequence ID" value="SHK06133.1"/>
    <property type="molecule type" value="Genomic_DNA"/>
</dbReference>
<dbReference type="Proteomes" id="UP000189935">
    <property type="component" value="Chromosome I"/>
</dbReference>